<dbReference type="Proteomes" id="UP001501442">
    <property type="component" value="Unassembled WGS sequence"/>
</dbReference>
<feature type="compositionally biased region" description="Basic residues" evidence="1">
    <location>
        <begin position="1"/>
        <end position="10"/>
    </location>
</feature>
<keyword evidence="4" id="KW-1185">Reference proteome</keyword>
<feature type="region of interest" description="Disordered" evidence="1">
    <location>
        <begin position="1"/>
        <end position="25"/>
    </location>
</feature>
<evidence type="ECO:0000259" key="2">
    <source>
        <dbReference type="Pfam" id="PF04149"/>
    </source>
</evidence>
<proteinExistence type="predicted"/>
<protein>
    <recommendedName>
        <fullName evidence="2">DUF397 domain-containing protein</fullName>
    </recommendedName>
</protein>
<sequence>MRVAPRRRHERSPEQKKDGMSEESGSVEILFVDGADVPIKHKHADRMVVMRDAAKPDGDALYYTPAEWEAFILGVKDGEFDDMVEDAPSPSEPAS</sequence>
<organism evidence="3 4">
    <name type="scientific">Actinoallomurus vinaceus</name>
    <dbReference type="NCBI Taxonomy" id="1080074"/>
    <lineage>
        <taxon>Bacteria</taxon>
        <taxon>Bacillati</taxon>
        <taxon>Actinomycetota</taxon>
        <taxon>Actinomycetes</taxon>
        <taxon>Streptosporangiales</taxon>
        <taxon>Thermomonosporaceae</taxon>
        <taxon>Actinoallomurus</taxon>
    </lineage>
</organism>
<accession>A0ABP8U8M2</accession>
<feature type="domain" description="DUF397" evidence="2">
    <location>
        <begin position="22"/>
        <end position="76"/>
    </location>
</feature>
<dbReference type="InterPro" id="IPR007278">
    <property type="entry name" value="DUF397"/>
</dbReference>
<name>A0ABP8U8M2_9ACTN</name>
<evidence type="ECO:0000256" key="1">
    <source>
        <dbReference type="SAM" id="MobiDB-lite"/>
    </source>
</evidence>
<dbReference type="Pfam" id="PF04149">
    <property type="entry name" value="DUF397"/>
    <property type="match status" value="1"/>
</dbReference>
<gene>
    <name evidence="3" type="ORF">GCM10023196_034130</name>
</gene>
<evidence type="ECO:0000313" key="3">
    <source>
        <dbReference type="EMBL" id="GAA4626327.1"/>
    </source>
</evidence>
<dbReference type="EMBL" id="BAABHK010000004">
    <property type="protein sequence ID" value="GAA4626327.1"/>
    <property type="molecule type" value="Genomic_DNA"/>
</dbReference>
<dbReference type="RefSeq" id="WP_345431798.1">
    <property type="nucleotide sequence ID" value="NZ_BAABHK010000004.1"/>
</dbReference>
<comment type="caution">
    <text evidence="3">The sequence shown here is derived from an EMBL/GenBank/DDBJ whole genome shotgun (WGS) entry which is preliminary data.</text>
</comment>
<reference evidence="4" key="1">
    <citation type="journal article" date="2019" name="Int. J. Syst. Evol. Microbiol.">
        <title>The Global Catalogue of Microorganisms (GCM) 10K type strain sequencing project: providing services to taxonomists for standard genome sequencing and annotation.</title>
        <authorList>
            <consortium name="The Broad Institute Genomics Platform"/>
            <consortium name="The Broad Institute Genome Sequencing Center for Infectious Disease"/>
            <person name="Wu L."/>
            <person name="Ma J."/>
        </authorList>
    </citation>
    <scope>NUCLEOTIDE SEQUENCE [LARGE SCALE GENOMIC DNA]</scope>
    <source>
        <strain evidence="4">JCM 17939</strain>
    </source>
</reference>
<feature type="compositionally biased region" description="Basic and acidic residues" evidence="1">
    <location>
        <begin position="11"/>
        <end position="20"/>
    </location>
</feature>
<evidence type="ECO:0000313" key="4">
    <source>
        <dbReference type="Proteomes" id="UP001501442"/>
    </source>
</evidence>